<evidence type="ECO:0000313" key="3">
    <source>
        <dbReference type="Proteomes" id="UP000186698"/>
    </source>
</evidence>
<dbReference type="SUPFAM" id="SSF54001">
    <property type="entry name" value="Cysteine proteinases"/>
    <property type="match status" value="1"/>
</dbReference>
<dbReference type="Proteomes" id="UP000186698">
    <property type="component" value="Chromosome 1S"/>
</dbReference>
<keyword evidence="3" id="KW-1185">Reference proteome</keyword>
<reference evidence="4" key="1">
    <citation type="submission" date="2025-08" db="UniProtKB">
        <authorList>
            <consortium name="RefSeq"/>
        </authorList>
    </citation>
    <scope>IDENTIFICATION</scope>
    <source>
        <strain evidence="4">J_2021</strain>
        <tissue evidence="4">Erythrocytes</tissue>
    </source>
</reference>
<evidence type="ECO:0000313" key="4">
    <source>
        <dbReference type="RefSeq" id="XP_041435636.1"/>
    </source>
</evidence>
<dbReference type="Pfam" id="PF00443">
    <property type="entry name" value="UCH"/>
    <property type="match status" value="1"/>
</dbReference>
<proteinExistence type="predicted"/>
<dbReference type="PROSITE" id="PS50235">
    <property type="entry name" value="USP_3"/>
    <property type="match status" value="1"/>
</dbReference>
<name>A0A8J1M2V1_XENLA</name>
<dbReference type="GeneID" id="121399322"/>
<sequence length="191" mass="21750">MVAYPEFIDIRPYTSEPKEEPITYGLHAVLVHAGTTCCYVKAPNGKWYNMNDQSVMLVDKATVLRQQVYLLFYTRFNNDEKRREPASSTQATLISQKPIITKPAIFGIDTMIKEIMKKTDVKREEIMEQNKKEESKGKGLKRPFSEITTSTTPSTFPTASSSAQKPINSQPESKKRFKLDRSCLFKVSLSV</sequence>
<dbReference type="AlphaFoldDB" id="A0A8J1M2V1"/>
<dbReference type="GO" id="GO:0016579">
    <property type="term" value="P:protein deubiquitination"/>
    <property type="evidence" value="ECO:0007669"/>
    <property type="project" value="InterPro"/>
</dbReference>
<feature type="compositionally biased region" description="Low complexity" evidence="1">
    <location>
        <begin position="148"/>
        <end position="163"/>
    </location>
</feature>
<evidence type="ECO:0000256" key="1">
    <source>
        <dbReference type="SAM" id="MobiDB-lite"/>
    </source>
</evidence>
<accession>A0A8J1M2V1</accession>
<dbReference type="InterPro" id="IPR038765">
    <property type="entry name" value="Papain-like_cys_pep_sf"/>
</dbReference>
<dbReference type="GO" id="GO:0004843">
    <property type="term" value="F:cysteine-type deubiquitinase activity"/>
    <property type="evidence" value="ECO:0007669"/>
    <property type="project" value="InterPro"/>
</dbReference>
<dbReference type="RefSeq" id="XP_041435636.1">
    <property type="nucleotide sequence ID" value="XM_041579702.1"/>
</dbReference>
<organism evidence="3 4">
    <name type="scientific">Xenopus laevis</name>
    <name type="common">African clawed frog</name>
    <dbReference type="NCBI Taxonomy" id="8355"/>
    <lineage>
        <taxon>Eukaryota</taxon>
        <taxon>Metazoa</taxon>
        <taxon>Chordata</taxon>
        <taxon>Craniata</taxon>
        <taxon>Vertebrata</taxon>
        <taxon>Euteleostomi</taxon>
        <taxon>Amphibia</taxon>
        <taxon>Batrachia</taxon>
        <taxon>Anura</taxon>
        <taxon>Pipoidea</taxon>
        <taxon>Pipidae</taxon>
        <taxon>Xenopodinae</taxon>
        <taxon>Xenopus</taxon>
        <taxon>Xenopus</taxon>
    </lineage>
</organism>
<protein>
    <submittedName>
        <fullName evidence="4">Ubiquitin carboxyl-terminal hydrolase 36-like isoform X2</fullName>
    </submittedName>
</protein>
<dbReference type="InterPro" id="IPR001394">
    <property type="entry name" value="Peptidase_C19_UCH"/>
</dbReference>
<feature type="region of interest" description="Disordered" evidence="1">
    <location>
        <begin position="127"/>
        <end position="176"/>
    </location>
</feature>
<dbReference type="InterPro" id="IPR028889">
    <property type="entry name" value="USP"/>
</dbReference>
<feature type="domain" description="USP" evidence="2">
    <location>
        <begin position="1"/>
        <end position="76"/>
    </location>
</feature>
<feature type="compositionally biased region" description="Basic and acidic residues" evidence="1">
    <location>
        <begin position="127"/>
        <end position="137"/>
    </location>
</feature>
<dbReference type="Gene3D" id="3.90.70.10">
    <property type="entry name" value="Cysteine proteinases"/>
    <property type="match status" value="1"/>
</dbReference>
<gene>
    <name evidence="4" type="primary">LOC121399322</name>
</gene>
<evidence type="ECO:0000259" key="2">
    <source>
        <dbReference type="PROSITE" id="PS50235"/>
    </source>
</evidence>